<name>A0ABS9EN53_9BACT</name>
<dbReference type="InterPro" id="IPR049939">
    <property type="entry name" value="NifE-like"/>
</dbReference>
<reference evidence="2 3" key="1">
    <citation type="submission" date="2022-01" db="EMBL/GenBank/DDBJ databases">
        <title>Dethiosulfovibrio faecalis sp. nov., a novel proteolytic, non-sulfur-reducing bacterium isolated from a marine aquaculture solid waste bioreactor.</title>
        <authorList>
            <person name="Grabowski S."/>
            <person name="Apolinario E."/>
            <person name="Schneider N."/>
            <person name="Marshall C.W."/>
            <person name="Sowers K.R."/>
        </authorList>
    </citation>
    <scope>NUCLEOTIDE SEQUENCE [LARGE SCALE GENOMIC DNA]</scope>
    <source>
        <strain evidence="2 3">DSM 12537</strain>
    </source>
</reference>
<accession>A0ABS9EN53</accession>
<dbReference type="PANTHER" id="PTHR42956">
    <property type="entry name" value="NITROGENASE IRON-MOLYBDENUM COFACTOR BIOSYNTHESIS PROTEIN NIFE"/>
    <property type="match status" value="1"/>
</dbReference>
<dbReference type="InterPro" id="IPR000510">
    <property type="entry name" value="Nase/OxRdtase_comp1"/>
</dbReference>
<dbReference type="PANTHER" id="PTHR42956:SF1">
    <property type="entry name" value="NITROGENASE IRON-MOLYBDENUM COFACTOR BIOSYNTHESIS PROTEIN NIFE"/>
    <property type="match status" value="1"/>
</dbReference>
<protein>
    <submittedName>
        <fullName evidence="2">Nitrogenase component 1</fullName>
    </submittedName>
</protein>
<dbReference type="Pfam" id="PF00148">
    <property type="entry name" value="Oxidored_nitro"/>
    <property type="match status" value="1"/>
</dbReference>
<evidence type="ECO:0000259" key="1">
    <source>
        <dbReference type="Pfam" id="PF00148"/>
    </source>
</evidence>
<dbReference type="SUPFAM" id="SSF53807">
    <property type="entry name" value="Helical backbone' metal receptor"/>
    <property type="match status" value="1"/>
</dbReference>
<proteinExistence type="predicted"/>
<sequence>MHKLTVSLPPFSPDYSGVCSALFELGGMLLIHDASGCTGNYTGYDEPRWYGSRAQVYCTALRELDAVLGNDDKLIDRILEAAEDLNPRFIGLMGSPVPTVIGVDFTGIAKEIETRSGIPSFGFATTGLQLYDVGVSDALIRIAERFVCPSGDRVSGTLNLLGATPLDFGIKNLVPDMRAEFEDMGYRVLSTFAMGSSLDDLSKAASASVNVVISASGYRLAEWFFDRHGIPFVVGQPVGRAQREGLCRLIEEAEFSGESRLPESPCSSEASAFLIGEQVTAMSIGRCLKDDYGIPVHVGCPFMTIPPLRGDGVLSLPSEESVEAVLKDEGYSLVVGDPLYRSLLRRSAVFVDVPHVAVSSKLHWNDPIRLVGDGLDGLLKGVVLE</sequence>
<evidence type="ECO:0000313" key="2">
    <source>
        <dbReference type="EMBL" id="MCF4142613.1"/>
    </source>
</evidence>
<evidence type="ECO:0000313" key="3">
    <source>
        <dbReference type="Proteomes" id="UP001200430"/>
    </source>
</evidence>
<comment type="caution">
    <text evidence="2">The sequence shown here is derived from an EMBL/GenBank/DDBJ whole genome shotgun (WGS) entry which is preliminary data.</text>
</comment>
<organism evidence="2 3">
    <name type="scientific">Dethiosulfovibrio marinus</name>
    <dbReference type="NCBI Taxonomy" id="133532"/>
    <lineage>
        <taxon>Bacteria</taxon>
        <taxon>Thermotogati</taxon>
        <taxon>Synergistota</taxon>
        <taxon>Synergistia</taxon>
        <taxon>Synergistales</taxon>
        <taxon>Dethiosulfovibrionaceae</taxon>
        <taxon>Dethiosulfovibrio</taxon>
    </lineage>
</organism>
<gene>
    <name evidence="2" type="ORF">L2W38_07270</name>
</gene>
<dbReference type="Proteomes" id="UP001200430">
    <property type="component" value="Unassembled WGS sequence"/>
</dbReference>
<dbReference type="RefSeq" id="WP_236099335.1">
    <property type="nucleotide sequence ID" value="NZ_JAKGUD010000006.1"/>
</dbReference>
<dbReference type="Gene3D" id="3.40.50.1980">
    <property type="entry name" value="Nitrogenase molybdenum iron protein domain"/>
    <property type="match status" value="2"/>
</dbReference>
<feature type="domain" description="Nitrogenase/oxidoreductase component 1" evidence="1">
    <location>
        <begin position="27"/>
        <end position="242"/>
    </location>
</feature>
<keyword evidence="3" id="KW-1185">Reference proteome</keyword>
<dbReference type="EMBL" id="JAKGUD010000006">
    <property type="protein sequence ID" value="MCF4142613.1"/>
    <property type="molecule type" value="Genomic_DNA"/>
</dbReference>